<gene>
    <name evidence="14" type="primary">Aste57867_13654</name>
    <name evidence="13" type="ORF">As57867_013604</name>
    <name evidence="14" type="ORF">ASTE57867_13654</name>
</gene>
<keyword evidence="11" id="KW-0732">Signal</keyword>
<evidence type="ECO:0000256" key="11">
    <source>
        <dbReference type="SAM" id="SignalP"/>
    </source>
</evidence>
<dbReference type="GO" id="GO:0004965">
    <property type="term" value="F:G protein-coupled GABA receptor activity"/>
    <property type="evidence" value="ECO:0007669"/>
    <property type="project" value="InterPro"/>
</dbReference>
<evidence type="ECO:0000256" key="9">
    <source>
        <dbReference type="SAM" id="MobiDB-lite"/>
    </source>
</evidence>
<evidence type="ECO:0000256" key="4">
    <source>
        <dbReference type="ARBA" id="ARBA00023040"/>
    </source>
</evidence>
<evidence type="ECO:0000256" key="3">
    <source>
        <dbReference type="ARBA" id="ARBA00022989"/>
    </source>
</evidence>
<feature type="transmembrane region" description="Helical" evidence="10">
    <location>
        <begin position="108"/>
        <end position="129"/>
    </location>
</feature>
<evidence type="ECO:0000256" key="7">
    <source>
        <dbReference type="ARBA" id="ARBA00023180"/>
    </source>
</evidence>
<organism evidence="14 15">
    <name type="scientific">Aphanomyces stellatus</name>
    <dbReference type="NCBI Taxonomy" id="120398"/>
    <lineage>
        <taxon>Eukaryota</taxon>
        <taxon>Sar</taxon>
        <taxon>Stramenopiles</taxon>
        <taxon>Oomycota</taxon>
        <taxon>Saprolegniomycetes</taxon>
        <taxon>Saprolegniales</taxon>
        <taxon>Verrucalvaceae</taxon>
        <taxon>Aphanomyces</taxon>
    </lineage>
</organism>
<feature type="region of interest" description="Disordered" evidence="9">
    <location>
        <begin position="144"/>
        <end position="201"/>
    </location>
</feature>
<reference evidence="14 15" key="1">
    <citation type="submission" date="2019-03" db="EMBL/GenBank/DDBJ databases">
        <authorList>
            <person name="Gaulin E."/>
            <person name="Dumas B."/>
        </authorList>
    </citation>
    <scope>NUCLEOTIDE SEQUENCE [LARGE SCALE GENOMIC DNA]</scope>
    <source>
        <strain evidence="14">CBS 568.67</strain>
    </source>
</reference>
<sequence>MLCVDAVILLAWMVADFPAPTTETTTATEFIGKVDHVSCHSSSFIFSALLIFWKAIITFGGVYVSFLIRDAGSDFQESVWIFASSCVVLLVALVLLPLAYAVELPPATAYSFQSSVLLFGTLAVMGLMLGPKFYRLNAQEKSTVGGTNGTKGSQQTNNSANHHSATNHSTTRASNHSTTRASGIHDSHIKLHHVPDSTSHR</sequence>
<evidence type="ECO:0000256" key="5">
    <source>
        <dbReference type="ARBA" id="ARBA00023136"/>
    </source>
</evidence>
<evidence type="ECO:0000256" key="2">
    <source>
        <dbReference type="ARBA" id="ARBA00022692"/>
    </source>
</evidence>
<dbReference type="AlphaFoldDB" id="A0A485KYP5"/>
<keyword evidence="8" id="KW-0807">Transducer</keyword>
<name>A0A485KYP5_9STRA</name>
<comment type="subcellular location">
    <subcellularLocation>
        <location evidence="1">Membrane</location>
        <topology evidence="1">Multi-pass membrane protein</topology>
    </subcellularLocation>
</comment>
<feature type="domain" description="G-protein coupled receptors family 3 profile" evidence="12">
    <location>
        <begin position="1"/>
        <end position="136"/>
    </location>
</feature>
<keyword evidence="15" id="KW-1185">Reference proteome</keyword>
<evidence type="ECO:0000256" key="10">
    <source>
        <dbReference type="SAM" id="Phobius"/>
    </source>
</evidence>
<dbReference type="InterPro" id="IPR017978">
    <property type="entry name" value="GPCR_3_C"/>
</dbReference>
<evidence type="ECO:0000256" key="6">
    <source>
        <dbReference type="ARBA" id="ARBA00023170"/>
    </source>
</evidence>
<evidence type="ECO:0000313" key="13">
    <source>
        <dbReference type="EMBL" id="KAF0695544.1"/>
    </source>
</evidence>
<dbReference type="PROSITE" id="PS50259">
    <property type="entry name" value="G_PROTEIN_RECEP_F3_4"/>
    <property type="match status" value="1"/>
</dbReference>
<evidence type="ECO:0000313" key="14">
    <source>
        <dbReference type="EMBL" id="VFT90489.1"/>
    </source>
</evidence>
<accession>A0A485KYP5</accession>
<evidence type="ECO:0000256" key="1">
    <source>
        <dbReference type="ARBA" id="ARBA00004141"/>
    </source>
</evidence>
<keyword evidence="4" id="KW-0297">G-protein coupled receptor</keyword>
<keyword evidence="7" id="KW-0325">Glycoprotein</keyword>
<feature type="compositionally biased region" description="Low complexity" evidence="9">
    <location>
        <begin position="156"/>
        <end position="175"/>
    </location>
</feature>
<dbReference type="InterPro" id="IPR002455">
    <property type="entry name" value="GPCR3_GABA-B"/>
</dbReference>
<proteinExistence type="predicted"/>
<dbReference type="OrthoDB" id="193333at2759"/>
<feature type="compositionally biased region" description="Basic and acidic residues" evidence="9">
    <location>
        <begin position="183"/>
        <end position="201"/>
    </location>
</feature>
<keyword evidence="5 10" id="KW-0472">Membrane</keyword>
<keyword evidence="6" id="KW-0675">Receptor</keyword>
<evidence type="ECO:0000259" key="12">
    <source>
        <dbReference type="PROSITE" id="PS50259"/>
    </source>
</evidence>
<dbReference type="EMBL" id="VJMH01005468">
    <property type="protein sequence ID" value="KAF0695544.1"/>
    <property type="molecule type" value="Genomic_DNA"/>
</dbReference>
<protein>
    <submittedName>
        <fullName evidence="14">Aste57867_13654 protein</fullName>
    </submittedName>
</protein>
<dbReference type="PANTHER" id="PTHR10519:SF20">
    <property type="entry name" value="G-PROTEIN COUPLED RECEPTOR 156-RELATED"/>
    <property type="match status" value="1"/>
</dbReference>
<evidence type="ECO:0000256" key="8">
    <source>
        <dbReference type="ARBA" id="ARBA00023224"/>
    </source>
</evidence>
<feature type="signal peptide" evidence="11">
    <location>
        <begin position="1"/>
        <end position="15"/>
    </location>
</feature>
<dbReference type="EMBL" id="CAADRA010005489">
    <property type="protein sequence ID" value="VFT90489.1"/>
    <property type="molecule type" value="Genomic_DNA"/>
</dbReference>
<dbReference type="Pfam" id="PF00003">
    <property type="entry name" value="7tm_3"/>
    <property type="match status" value="1"/>
</dbReference>
<reference evidence="13" key="2">
    <citation type="submission" date="2019-06" db="EMBL/GenBank/DDBJ databases">
        <title>Genomics analysis of Aphanomyces spp. identifies a new class of oomycete effector associated with host adaptation.</title>
        <authorList>
            <person name="Gaulin E."/>
        </authorList>
    </citation>
    <scope>NUCLEOTIDE SEQUENCE</scope>
    <source>
        <strain evidence="13">CBS 578.67</strain>
    </source>
</reference>
<feature type="transmembrane region" description="Helical" evidence="10">
    <location>
        <begin position="44"/>
        <end position="68"/>
    </location>
</feature>
<feature type="chain" id="PRO_5033437191" evidence="11">
    <location>
        <begin position="16"/>
        <end position="201"/>
    </location>
</feature>
<keyword evidence="2 10" id="KW-0812">Transmembrane</keyword>
<evidence type="ECO:0000313" key="15">
    <source>
        <dbReference type="Proteomes" id="UP000332933"/>
    </source>
</evidence>
<dbReference type="Proteomes" id="UP000332933">
    <property type="component" value="Unassembled WGS sequence"/>
</dbReference>
<dbReference type="GO" id="GO:0038039">
    <property type="term" value="C:G protein-coupled receptor heterodimeric complex"/>
    <property type="evidence" value="ECO:0007669"/>
    <property type="project" value="TreeGrafter"/>
</dbReference>
<dbReference type="PANTHER" id="PTHR10519">
    <property type="entry name" value="GABA-B RECEPTOR"/>
    <property type="match status" value="1"/>
</dbReference>
<feature type="transmembrane region" description="Helical" evidence="10">
    <location>
        <begin position="80"/>
        <end position="102"/>
    </location>
</feature>
<feature type="compositionally biased region" description="Polar residues" evidence="9">
    <location>
        <begin position="144"/>
        <end position="155"/>
    </location>
</feature>
<keyword evidence="3 10" id="KW-1133">Transmembrane helix</keyword>